<dbReference type="PANTHER" id="PTHR21461:SF69">
    <property type="entry name" value="GLYCOSYLTRANSFERASE FAMILY 92 PROTEIN"/>
    <property type="match status" value="1"/>
</dbReference>
<dbReference type="GO" id="GO:0016757">
    <property type="term" value="F:glycosyltransferase activity"/>
    <property type="evidence" value="ECO:0007669"/>
    <property type="project" value="TreeGrafter"/>
</dbReference>
<reference evidence="4 5" key="1">
    <citation type="submission" date="2019-09" db="EMBL/GenBank/DDBJ databases">
        <title>Genome sequence of Rhodovastum atsumiense, a diverse member of the Acetobacteraceae family of non-sulfur purple photosynthetic bacteria.</title>
        <authorList>
            <person name="Meyer T."/>
            <person name="Kyndt J."/>
        </authorList>
    </citation>
    <scope>NUCLEOTIDE SEQUENCE [LARGE SCALE GENOMIC DNA]</scope>
    <source>
        <strain evidence="4 5">DSM 21279</strain>
    </source>
</reference>
<evidence type="ECO:0000313" key="5">
    <source>
        <dbReference type="Proteomes" id="UP000325255"/>
    </source>
</evidence>
<protein>
    <submittedName>
        <fullName evidence="4">Glycosyltransferase family 2 protein</fullName>
    </submittedName>
</protein>
<dbReference type="Pfam" id="PF13704">
    <property type="entry name" value="Glyco_tranf_2_4"/>
    <property type="match status" value="1"/>
</dbReference>
<dbReference type="GO" id="GO:0005737">
    <property type="term" value="C:cytoplasm"/>
    <property type="evidence" value="ECO:0007669"/>
    <property type="project" value="TreeGrafter"/>
</dbReference>
<comment type="subcellular location">
    <subcellularLocation>
        <location evidence="1">Membrane</location>
        <topology evidence="1">Single-pass membrane protein</topology>
    </subcellularLocation>
</comment>
<proteinExistence type="predicted"/>
<evidence type="ECO:0000256" key="3">
    <source>
        <dbReference type="ARBA" id="ARBA00022989"/>
    </source>
</evidence>
<evidence type="ECO:0000256" key="1">
    <source>
        <dbReference type="ARBA" id="ARBA00004167"/>
    </source>
</evidence>
<keyword evidence="3" id="KW-0472">Membrane</keyword>
<sequence length="332" mass="36348">MTASISICAMARNEGRALAEWAACHFALGVREIRLYDNGSDDDTAELASRLSQHFRLVRVPWTQPGAGHDTVQRAAFDDAAAWYIGRADFVAFIDLDEFLLPAEGMSLPEALAGYDHSVGAIAVNQRCFGSSWHDKYQPAPVLGRFTRRASLDSPEHCFVKSIARPECLLPFRTVHSVELNTGHCVFPDGTPYEPGTPHPGKARRIVTTGPLRLHHYLLKSLQEFRAKQRRFSGTDLADRYDDSYFLNRDEITNAEEDRFALRFLPLIEATLRDICIPPPADTVMAAPPPPTPAQEQAGGAAGVVIGRGTMVVPSITQSLAPTVAGGGITWP</sequence>
<dbReference type="RefSeq" id="WP_150039800.1">
    <property type="nucleotide sequence ID" value="NZ_OW485601.1"/>
</dbReference>
<dbReference type="Proteomes" id="UP000325255">
    <property type="component" value="Unassembled WGS sequence"/>
</dbReference>
<accession>A0A5M6IY61</accession>
<organism evidence="4 5">
    <name type="scientific">Rhodovastum atsumiense</name>
    <dbReference type="NCBI Taxonomy" id="504468"/>
    <lineage>
        <taxon>Bacteria</taxon>
        <taxon>Pseudomonadati</taxon>
        <taxon>Pseudomonadota</taxon>
        <taxon>Alphaproteobacteria</taxon>
        <taxon>Acetobacterales</taxon>
        <taxon>Acetobacteraceae</taxon>
        <taxon>Rhodovastum</taxon>
    </lineage>
</organism>
<dbReference type="Gene3D" id="3.90.550.10">
    <property type="entry name" value="Spore Coat Polysaccharide Biosynthesis Protein SpsA, Chain A"/>
    <property type="match status" value="1"/>
</dbReference>
<keyword evidence="4" id="KW-0808">Transferase</keyword>
<keyword evidence="3" id="KW-1133">Transmembrane helix</keyword>
<evidence type="ECO:0000313" key="4">
    <source>
        <dbReference type="EMBL" id="KAA5613280.1"/>
    </source>
</evidence>
<dbReference type="GO" id="GO:0016020">
    <property type="term" value="C:membrane"/>
    <property type="evidence" value="ECO:0007669"/>
    <property type="project" value="UniProtKB-SubCell"/>
</dbReference>
<gene>
    <name evidence="4" type="ORF">F1189_06210</name>
</gene>
<dbReference type="AlphaFoldDB" id="A0A5M6IY61"/>
<comment type="caution">
    <text evidence="4">The sequence shown here is derived from an EMBL/GenBank/DDBJ whole genome shotgun (WGS) entry which is preliminary data.</text>
</comment>
<evidence type="ECO:0000256" key="2">
    <source>
        <dbReference type="ARBA" id="ARBA00022692"/>
    </source>
</evidence>
<dbReference type="PANTHER" id="PTHR21461">
    <property type="entry name" value="GLYCOSYLTRANSFERASE FAMILY 92 PROTEIN"/>
    <property type="match status" value="1"/>
</dbReference>
<name>A0A5M6IY61_9PROT</name>
<dbReference type="OrthoDB" id="1997677at2"/>
<dbReference type="InterPro" id="IPR029044">
    <property type="entry name" value="Nucleotide-diphossugar_trans"/>
</dbReference>
<dbReference type="SUPFAM" id="SSF53448">
    <property type="entry name" value="Nucleotide-diphospho-sugar transferases"/>
    <property type="match status" value="1"/>
</dbReference>
<dbReference type="EMBL" id="VWPK01000007">
    <property type="protein sequence ID" value="KAA5613280.1"/>
    <property type="molecule type" value="Genomic_DNA"/>
</dbReference>
<keyword evidence="5" id="KW-1185">Reference proteome</keyword>
<keyword evidence="2" id="KW-0812">Transmembrane</keyword>